<proteinExistence type="predicted"/>
<dbReference type="InterPro" id="IPR001173">
    <property type="entry name" value="Glyco_trans_2-like"/>
</dbReference>
<dbReference type="EMBL" id="CP066884">
    <property type="protein sequence ID" value="QQM97729.1"/>
    <property type="molecule type" value="Genomic_DNA"/>
</dbReference>
<dbReference type="Gene3D" id="3.90.550.10">
    <property type="entry name" value="Spore Coat Polysaccharide Biosynthesis Protein SpsA, Chain A"/>
    <property type="match status" value="1"/>
</dbReference>
<dbReference type="SUPFAM" id="SSF53448">
    <property type="entry name" value="Nucleotide-diphospho-sugar transferases"/>
    <property type="match status" value="1"/>
</dbReference>
<feature type="domain" description="Glycosyltransferase 2-like" evidence="1">
    <location>
        <begin position="70"/>
        <end position="159"/>
    </location>
</feature>
<reference evidence="2 3" key="1">
    <citation type="submission" date="2020-12" db="EMBL/GenBank/DDBJ databases">
        <title>Whole genome sequencing and de novo assembly of Staphylococcus pseudintermedius: a novel pangenome approach to unravel pathogenesis of canine pyoderma.</title>
        <authorList>
            <person name="Ferrer L."/>
            <person name="Perez D."/>
            <person name="Fonticoba R."/>
            <person name="Vines J."/>
            <person name="Fabregas N."/>
            <person name="Madronero S."/>
            <person name="Meroni G."/>
            <person name="Martino P."/>
            <person name="Martinez S."/>
            <person name="Cusco A."/>
            <person name="Migura L."/>
            <person name="Francino O."/>
        </authorList>
    </citation>
    <scope>NUCLEOTIDE SEQUENCE [LARGE SCALE GENOMIC DNA]</scope>
    <source>
        <strain evidence="2 3">HSP080</strain>
    </source>
</reference>
<evidence type="ECO:0000259" key="1">
    <source>
        <dbReference type="Pfam" id="PF00535"/>
    </source>
</evidence>
<evidence type="ECO:0000313" key="2">
    <source>
        <dbReference type="EMBL" id="QQM97729.1"/>
    </source>
</evidence>
<dbReference type="PANTHER" id="PTHR43630">
    <property type="entry name" value="POLY-BETA-1,6-N-ACETYL-D-GLUCOSAMINE SYNTHASE"/>
    <property type="match status" value="1"/>
</dbReference>
<dbReference type="Pfam" id="PF00535">
    <property type="entry name" value="Glycos_transf_2"/>
    <property type="match status" value="1"/>
</dbReference>
<sequence length="429" mass="51212">MKNIYPIFDEDWLEKNKAFLNISCETYNKIKELNKFIESKDWESKRVKNDTELIEKINKLELISEYTTISVVYIVKNERDYIIKSLLSILDLADEIIIVDTGSEDNTLDLIKKMCDKKIKIFTFNWCDDFSKARNFANAKATCDWIMILDADEIVRKNDNLKFYLTYLRIFDDFENTAFNFKVIRDEEVYKTSKLIRNTNTLTYKGRVHETFFSLNNSVSYANLNVEVLGIRRGSQKKTNYYNKLLLKTIIDFPKEGRWYYLYLRDNIENMNYNQMLKFCKKIIFKRDAISGIEINNNYYSVRIIFLLMFKLLEESNHEGFIYYMELLEKDFNHTQDFIFLKYSYYIKKLNIDATNLLKSFLENYDLLDEGDVIFSKECTHSLLGAYLFWGGYLKESKKVFEELEVNGKDTVCFYNKKFIYDCLSTLSK</sequence>
<dbReference type="AlphaFoldDB" id="A0A7T7NXT8"/>
<dbReference type="RefSeq" id="WP_051144739.1">
    <property type="nucleotide sequence ID" value="NZ_BAAFHS010000002.1"/>
</dbReference>
<gene>
    <name evidence="2" type="ORF">JGZ15_09660</name>
</gene>
<dbReference type="GO" id="GO:0016740">
    <property type="term" value="F:transferase activity"/>
    <property type="evidence" value="ECO:0007669"/>
    <property type="project" value="UniProtKB-KW"/>
</dbReference>
<protein>
    <submittedName>
        <fullName evidence="2">Glycosyltransferase</fullName>
    </submittedName>
</protein>
<organism evidence="2 3">
    <name type="scientific">Staphylococcus pseudintermedius</name>
    <dbReference type="NCBI Taxonomy" id="283734"/>
    <lineage>
        <taxon>Bacteria</taxon>
        <taxon>Bacillati</taxon>
        <taxon>Bacillota</taxon>
        <taxon>Bacilli</taxon>
        <taxon>Bacillales</taxon>
        <taxon>Staphylococcaceae</taxon>
        <taxon>Staphylococcus</taxon>
        <taxon>Staphylococcus intermedius group</taxon>
    </lineage>
</organism>
<dbReference type="Proteomes" id="UP000595859">
    <property type="component" value="Chromosome"/>
</dbReference>
<accession>A0A7T7NXT8</accession>
<keyword evidence="2" id="KW-0808">Transferase</keyword>
<evidence type="ECO:0000313" key="3">
    <source>
        <dbReference type="Proteomes" id="UP000595859"/>
    </source>
</evidence>
<dbReference type="InterPro" id="IPR029044">
    <property type="entry name" value="Nucleotide-diphossugar_trans"/>
</dbReference>
<name>A0A7T7NXT8_STAPS</name>
<dbReference type="PANTHER" id="PTHR43630:SF2">
    <property type="entry name" value="GLYCOSYLTRANSFERASE"/>
    <property type="match status" value="1"/>
</dbReference>